<feature type="chain" id="PRO_5003540831" evidence="6">
    <location>
        <begin position="25"/>
        <end position="603"/>
    </location>
</feature>
<protein>
    <submittedName>
        <fullName evidence="8">Outer membrane protein/protective antigen OMA87</fullName>
    </submittedName>
</protein>
<evidence type="ECO:0000313" key="9">
    <source>
        <dbReference type="Proteomes" id="UP000003806"/>
    </source>
</evidence>
<dbReference type="HOGENOM" id="CLU_007664_4_0_0"/>
<dbReference type="InterPro" id="IPR000184">
    <property type="entry name" value="Bac_surfAg_D15"/>
</dbReference>
<dbReference type="InterPro" id="IPR034746">
    <property type="entry name" value="POTRA"/>
</dbReference>
<feature type="domain" description="POTRA" evidence="7">
    <location>
        <begin position="170"/>
        <end position="243"/>
    </location>
</feature>
<gene>
    <name evidence="8" type="ORF">JonanDRAFT_0837</name>
</gene>
<feature type="signal peptide" evidence="6">
    <location>
        <begin position="1"/>
        <end position="24"/>
    </location>
</feature>
<dbReference type="STRING" id="885272.JonanDRAFT_0837"/>
<accession>H0UKK6</accession>
<evidence type="ECO:0000259" key="7">
    <source>
        <dbReference type="PROSITE" id="PS51779"/>
    </source>
</evidence>
<dbReference type="PANTHER" id="PTHR12815:SF47">
    <property type="entry name" value="TRANSLOCATION AND ASSEMBLY MODULE SUBUNIT TAMA"/>
    <property type="match status" value="1"/>
</dbReference>
<keyword evidence="9" id="KW-1185">Reference proteome</keyword>
<dbReference type="RefSeq" id="WP_008521210.1">
    <property type="nucleotide sequence ID" value="NZ_CM001376.1"/>
</dbReference>
<dbReference type="InterPro" id="IPR010827">
    <property type="entry name" value="BamA/TamA_POTRA"/>
</dbReference>
<dbReference type="AlphaFoldDB" id="H0UKK6"/>
<evidence type="ECO:0000256" key="1">
    <source>
        <dbReference type="ARBA" id="ARBA00004370"/>
    </source>
</evidence>
<keyword evidence="4" id="KW-0472">Membrane</keyword>
<dbReference type="Proteomes" id="UP000003806">
    <property type="component" value="Chromosome"/>
</dbReference>
<dbReference type="OrthoDB" id="9776356at2"/>
<dbReference type="PROSITE" id="PS51779">
    <property type="entry name" value="POTRA"/>
    <property type="match status" value="2"/>
</dbReference>
<evidence type="ECO:0000256" key="3">
    <source>
        <dbReference type="ARBA" id="ARBA00022729"/>
    </source>
</evidence>
<comment type="subcellular location">
    <subcellularLocation>
        <location evidence="1">Membrane</location>
    </subcellularLocation>
</comment>
<evidence type="ECO:0000256" key="6">
    <source>
        <dbReference type="SAM" id="SignalP"/>
    </source>
</evidence>
<keyword evidence="2" id="KW-0812">Transmembrane</keyword>
<dbReference type="Pfam" id="PF01103">
    <property type="entry name" value="Omp85"/>
    <property type="match status" value="1"/>
</dbReference>
<evidence type="ECO:0000256" key="2">
    <source>
        <dbReference type="ARBA" id="ARBA00022692"/>
    </source>
</evidence>
<feature type="domain" description="POTRA" evidence="7">
    <location>
        <begin position="25"/>
        <end position="96"/>
    </location>
</feature>
<keyword evidence="3 6" id="KW-0732">Signal</keyword>
<keyword evidence="5" id="KW-0998">Cell outer membrane</keyword>
<dbReference type="EMBL" id="CM001376">
    <property type="protein sequence ID" value="EHM13215.1"/>
    <property type="molecule type" value="Genomic_DNA"/>
</dbReference>
<sequence length="603" mass="67686">MLIKLKICLLGLLLTAAMVSSCFAATVDHIKVVGNTTVSSDYVLSIVKTKPGEEANQQVVSDDIKAIFNLGYFSNVDAHFVTGDDGLTLEFQVTENPVVKDIQFEGNTLYKEKTLKSLLFTKPGMTFNSAFFRNDLQRLRDRFQKDGYSMTRIKNVEMHDGVVVVQLGEVRVGEVVIQGNKRTKSAVIRRYFPMKTGDMLNATTLRRSVGKLRSLGYLSDVSVGFEPTDDPNVVDLILTVTEKKSAALTLSIGYGSSSGLSGGASFRESNFGGWGRVLDVGFDKGDYSNYWINFSDPYMDKKNFSWKVSGYYSEDDELTYRDEQLDMFKFDEKRYGASVGIGRKFGRKGELSWFFTADWHKNEVTTGPYAADNRALAAKYGVSAAEIEKFYTDNDSLNTKIFSTTLELTRDNTDPYLPYAKGDRETIGVQQAWDVLGGDKSYTKYWAEACFYYPMPWLQDFVKLGMTEDRPAVLALRIRGADSSSDSLPFSERYSIGGARTVRGYESSYMRGVRMALANVEFRVPIDENFSIVGFYDIGRVWRGGTRAPFLPSTVDSDEWLKSPGVGIRFKSPFGLIRVDVARGDRPNGKKETEYHFGFGEMF</sequence>
<dbReference type="Pfam" id="PF07244">
    <property type="entry name" value="POTRA"/>
    <property type="match status" value="3"/>
</dbReference>
<dbReference type="SUPFAM" id="SSF56935">
    <property type="entry name" value="Porins"/>
    <property type="match status" value="1"/>
</dbReference>
<reference evidence="8 9" key="1">
    <citation type="submission" date="2011-11" db="EMBL/GenBank/DDBJ databases">
        <title>The Noncontiguous Finished genome of Jonquetella anthropi DSM 22815.</title>
        <authorList>
            <consortium name="US DOE Joint Genome Institute (JGI-PGF)"/>
            <person name="Lucas S."/>
            <person name="Copeland A."/>
            <person name="Lapidus A."/>
            <person name="Glavina del Rio T."/>
            <person name="Dalin E."/>
            <person name="Tice H."/>
            <person name="Bruce D."/>
            <person name="Goodwin L."/>
            <person name="Pitluck S."/>
            <person name="Peters L."/>
            <person name="Mikhailova N."/>
            <person name="Held B."/>
            <person name="Kyrpides N."/>
            <person name="Mavromatis K."/>
            <person name="Ivanova N."/>
            <person name="Markowitz V."/>
            <person name="Cheng J.-F."/>
            <person name="Hugenholtz P."/>
            <person name="Woyke T."/>
            <person name="Wu D."/>
            <person name="Gronow S."/>
            <person name="Wellnitz S."/>
            <person name="Brambilla E."/>
            <person name="Klenk H.-P."/>
            <person name="Eisen J.A."/>
        </authorList>
    </citation>
    <scope>NUCLEOTIDE SEQUENCE [LARGE SCALE GENOMIC DNA]</scope>
    <source>
        <strain evidence="8 9">DSM 22815</strain>
    </source>
</reference>
<evidence type="ECO:0000313" key="8">
    <source>
        <dbReference type="EMBL" id="EHM13215.1"/>
    </source>
</evidence>
<proteinExistence type="predicted"/>
<dbReference type="PANTHER" id="PTHR12815">
    <property type="entry name" value="SORTING AND ASSEMBLY MACHINERY SAMM50 PROTEIN FAMILY MEMBER"/>
    <property type="match status" value="1"/>
</dbReference>
<dbReference type="eggNOG" id="COG4775">
    <property type="taxonomic scope" value="Bacteria"/>
</dbReference>
<organism evidence="8 9">
    <name type="scientific">Jonquetella anthropi DSM 22815</name>
    <dbReference type="NCBI Taxonomy" id="885272"/>
    <lineage>
        <taxon>Bacteria</taxon>
        <taxon>Thermotogati</taxon>
        <taxon>Synergistota</taxon>
        <taxon>Synergistia</taxon>
        <taxon>Synergistales</taxon>
        <taxon>Dethiosulfovibrionaceae</taxon>
        <taxon>Jonquetella</taxon>
    </lineage>
</organism>
<evidence type="ECO:0000256" key="5">
    <source>
        <dbReference type="ARBA" id="ARBA00023237"/>
    </source>
</evidence>
<name>H0UKK6_9BACT</name>
<dbReference type="Gene3D" id="2.40.160.50">
    <property type="entry name" value="membrane protein fhac: a member of the omp85/tpsb transporter family"/>
    <property type="match status" value="1"/>
</dbReference>
<dbReference type="InterPro" id="IPR039910">
    <property type="entry name" value="D15-like"/>
</dbReference>
<dbReference type="GO" id="GO:0019867">
    <property type="term" value="C:outer membrane"/>
    <property type="evidence" value="ECO:0007669"/>
    <property type="project" value="InterPro"/>
</dbReference>
<evidence type="ECO:0000256" key="4">
    <source>
        <dbReference type="ARBA" id="ARBA00023136"/>
    </source>
</evidence>
<dbReference type="Gene3D" id="3.10.20.310">
    <property type="entry name" value="membrane protein fhac"/>
    <property type="match status" value="3"/>
</dbReference>
<dbReference type="PROSITE" id="PS51257">
    <property type="entry name" value="PROKAR_LIPOPROTEIN"/>
    <property type="match status" value="1"/>
</dbReference>